<accession>A0A7I8DHC9</accession>
<evidence type="ECO:0000313" key="3">
    <source>
        <dbReference type="EMBL" id="BCJ97097.1"/>
    </source>
</evidence>
<dbReference type="EMBL" id="AP023368">
    <property type="protein sequence ID" value="BCJ97097.1"/>
    <property type="molecule type" value="Genomic_DNA"/>
</dbReference>
<name>A0A7I8DHC9_9FIRM</name>
<dbReference type="PANTHER" id="PTHR42901:SF1">
    <property type="entry name" value="ALCOHOL DEHYDROGENASE"/>
    <property type="match status" value="1"/>
</dbReference>
<keyword evidence="2" id="KW-0560">Oxidoreductase</keyword>
<comment type="similarity">
    <text evidence="1">Belongs to the short-chain dehydrogenases/reductases (SDR) family.</text>
</comment>
<organism evidence="3 4">
    <name type="scientific">Anaerocolumna chitinilytica</name>
    <dbReference type="NCBI Taxonomy" id="1727145"/>
    <lineage>
        <taxon>Bacteria</taxon>
        <taxon>Bacillati</taxon>
        <taxon>Bacillota</taxon>
        <taxon>Clostridia</taxon>
        <taxon>Lachnospirales</taxon>
        <taxon>Lachnospiraceae</taxon>
        <taxon>Anaerocolumna</taxon>
    </lineage>
</organism>
<gene>
    <name evidence="3" type="ORF">bsdcttw_01380</name>
</gene>
<dbReference type="PRINTS" id="PR00081">
    <property type="entry name" value="GDHRDH"/>
</dbReference>
<reference evidence="3 4" key="2">
    <citation type="submission" date="2020-08" db="EMBL/GenBank/DDBJ databases">
        <authorList>
            <person name="Ueki A."/>
            <person name="Tonouchi A."/>
        </authorList>
    </citation>
    <scope>NUCLEOTIDE SEQUENCE [LARGE SCALE GENOMIC DNA]</scope>
    <source>
        <strain evidence="3 4">CTTW</strain>
    </source>
</reference>
<evidence type="ECO:0000256" key="1">
    <source>
        <dbReference type="ARBA" id="ARBA00006484"/>
    </source>
</evidence>
<dbReference type="AlphaFoldDB" id="A0A7I8DHC9"/>
<sequence>MILEKNNYDRNALQNKIVLITGGGGGIGIEASRAFAYMGAHVIIAEIDADRGKQAEKLINEESLNGTVDFFQIDITDEKQIDKLYEYIMDKYTRLDVLINNAAIVPMGAIDTVSISDWDLSYAVNLRAPVLLTKKFLSSMKKTGGIIVFVPSGDTNPYMSAYEIFKTAQVELCNTLCEEIDGMGIITYSIAPGFVKTDTAVKAVETVAASMGITVEDFYKSLEEFITDAEIAGVGYAVSVVKAKQYNGKEIMSYQVLMESGLISGGKEKLNSMQTQVDFDKLSFLFKSFADVFFDQYQNWQEKKLFQKQFILSDFKKQMGMPAESFKIQIETLQGQIHNNEWGNFLDSKEMFIKWQCFYEHQLKLLQGYEKNAAQLADDTKLINSWIENLQEIINIMSQSQNYR</sequence>
<dbReference type="InterPro" id="IPR002347">
    <property type="entry name" value="SDR_fam"/>
</dbReference>
<evidence type="ECO:0000256" key="2">
    <source>
        <dbReference type="ARBA" id="ARBA00023002"/>
    </source>
</evidence>
<dbReference type="Proteomes" id="UP000515703">
    <property type="component" value="Chromosome"/>
</dbReference>
<dbReference type="CDD" id="cd05233">
    <property type="entry name" value="SDR_c"/>
    <property type="match status" value="1"/>
</dbReference>
<dbReference type="Pfam" id="PF00106">
    <property type="entry name" value="adh_short"/>
    <property type="match status" value="1"/>
</dbReference>
<protein>
    <recommendedName>
        <fullName evidence="5">SDR family NAD(P)-dependent oxidoreductase</fullName>
    </recommendedName>
</protein>
<evidence type="ECO:0008006" key="5">
    <source>
        <dbReference type="Google" id="ProtNLM"/>
    </source>
</evidence>
<dbReference type="SUPFAM" id="SSF51735">
    <property type="entry name" value="NAD(P)-binding Rossmann-fold domains"/>
    <property type="match status" value="1"/>
</dbReference>
<dbReference type="PANTHER" id="PTHR42901">
    <property type="entry name" value="ALCOHOL DEHYDROGENASE"/>
    <property type="match status" value="1"/>
</dbReference>
<keyword evidence="4" id="KW-1185">Reference proteome</keyword>
<evidence type="ECO:0000313" key="4">
    <source>
        <dbReference type="Proteomes" id="UP000515703"/>
    </source>
</evidence>
<dbReference type="GO" id="GO:0016491">
    <property type="term" value="F:oxidoreductase activity"/>
    <property type="evidence" value="ECO:0007669"/>
    <property type="project" value="UniProtKB-KW"/>
</dbReference>
<dbReference type="Gene3D" id="3.40.50.720">
    <property type="entry name" value="NAD(P)-binding Rossmann-like Domain"/>
    <property type="match status" value="1"/>
</dbReference>
<reference evidence="3 4" key="1">
    <citation type="submission" date="2020-08" db="EMBL/GenBank/DDBJ databases">
        <title>Draft genome sequencing of an Anaerocolumna strain isolated from anoxic soil subjected to BSD treatment.</title>
        <authorList>
            <person name="Uek A."/>
            <person name="Tonouchi A."/>
        </authorList>
    </citation>
    <scope>NUCLEOTIDE SEQUENCE [LARGE SCALE GENOMIC DNA]</scope>
    <source>
        <strain evidence="3 4">CTTW</strain>
    </source>
</reference>
<dbReference type="InterPro" id="IPR036291">
    <property type="entry name" value="NAD(P)-bd_dom_sf"/>
</dbReference>
<proteinExistence type="inferred from homology"/>
<dbReference type="KEGG" id="acht:bsdcttw_01380"/>